<dbReference type="EMBL" id="BLSB01000118">
    <property type="protein sequence ID" value="GFP35498.1"/>
    <property type="molecule type" value="Genomic_DNA"/>
</dbReference>
<evidence type="ECO:0000313" key="4">
    <source>
        <dbReference type="EMBL" id="GFP36636.1"/>
    </source>
</evidence>
<proteinExistence type="predicted"/>
<name>A0A6V8P8W1_9ACTN</name>
<evidence type="ECO:0000313" key="5">
    <source>
        <dbReference type="Proteomes" id="UP000561271"/>
    </source>
</evidence>
<evidence type="ECO:0000313" key="7">
    <source>
        <dbReference type="Proteomes" id="UP000576480"/>
    </source>
</evidence>
<evidence type="ECO:0000313" key="3">
    <source>
        <dbReference type="EMBL" id="GFP35498.1"/>
    </source>
</evidence>
<organism evidence="2 8">
    <name type="scientific">Candidatus Hakubella thermalkaliphila</name>
    <dbReference type="NCBI Taxonomy" id="2754717"/>
    <lineage>
        <taxon>Bacteria</taxon>
        <taxon>Bacillati</taxon>
        <taxon>Actinomycetota</taxon>
        <taxon>Actinomycetota incertae sedis</taxon>
        <taxon>Candidatus Hakubellales</taxon>
        <taxon>Candidatus Hakubellaceae</taxon>
        <taxon>Candidatus Hakubella</taxon>
    </lineage>
</organism>
<dbReference type="EMBL" id="BLRU01000019">
    <property type="protein sequence ID" value="GFP18883.1"/>
    <property type="molecule type" value="Genomic_DNA"/>
</dbReference>
<dbReference type="Proteomes" id="UP000574717">
    <property type="component" value="Unassembled WGS sequence"/>
</dbReference>
<comment type="caution">
    <text evidence="2">The sequence shown here is derived from an EMBL/GenBank/DDBJ whole genome shotgun (WGS) entry which is preliminary data.</text>
</comment>
<evidence type="ECO:0000313" key="1">
    <source>
        <dbReference type="EMBL" id="GFP18883.1"/>
    </source>
</evidence>
<protein>
    <submittedName>
        <fullName evidence="2">Uncharacterized protein</fullName>
    </submittedName>
</protein>
<dbReference type="EMBL" id="BLSC01000013">
    <property type="protein sequence ID" value="GFP36636.1"/>
    <property type="molecule type" value="Genomic_DNA"/>
</dbReference>
<gene>
    <name evidence="1" type="ORF">HKBW3S03_00388</name>
    <name evidence="2" type="ORF">HKBW3S33_00824</name>
    <name evidence="3" type="ORF">HKBW3S43_01289</name>
    <name evidence="4" type="ORF">HKBW3S44_00317</name>
</gene>
<sequence length="30" mass="3632">MEEVLEDVVLAKDKDVTSRKDRKKRWTAER</sequence>
<dbReference type="AlphaFoldDB" id="A0A6V8P8W1"/>
<dbReference type="Proteomes" id="UP000591948">
    <property type="component" value="Unassembled WGS sequence"/>
</dbReference>
<evidence type="ECO:0000313" key="2">
    <source>
        <dbReference type="EMBL" id="GFP27411.1"/>
    </source>
</evidence>
<evidence type="ECO:0000313" key="6">
    <source>
        <dbReference type="Proteomes" id="UP000574717"/>
    </source>
</evidence>
<accession>A0A6V8P8W1</accession>
<dbReference type="Proteomes" id="UP000561271">
    <property type="component" value="Unassembled WGS sequence"/>
</dbReference>
<dbReference type="EMBL" id="BLRY01000034">
    <property type="protein sequence ID" value="GFP27411.1"/>
    <property type="molecule type" value="Genomic_DNA"/>
</dbReference>
<keyword evidence="8" id="KW-1185">Reference proteome</keyword>
<dbReference type="Proteomes" id="UP000576480">
    <property type="component" value="Unassembled WGS sequence"/>
</dbReference>
<evidence type="ECO:0000313" key="8">
    <source>
        <dbReference type="Proteomes" id="UP000591948"/>
    </source>
</evidence>
<reference evidence="5 6" key="1">
    <citation type="journal article" date="2020" name="Front. Microbiol.">
        <title>Single-cell genomics of novel Actinobacteria with the Wood-Ljungdahl pathway discovered in a serpentinizing system.</title>
        <authorList>
            <person name="Merino N."/>
            <person name="Kawai M."/>
            <person name="Boyd E.S."/>
            <person name="Colman D.R."/>
            <person name="McGlynn S.E."/>
            <person name="Nealson K.H."/>
            <person name="Kurokawa K."/>
            <person name="Hongoh Y."/>
        </authorList>
    </citation>
    <scope>NUCLEOTIDE SEQUENCE [LARGE SCALE GENOMIC DNA]</scope>
    <source>
        <strain evidence="1 6">S03</strain>
        <strain evidence="2 8">S33</strain>
        <strain evidence="3 7">S43</strain>
        <strain evidence="4 5">S44</strain>
    </source>
</reference>